<accession>A0AAP4BC17</accession>
<evidence type="ECO:0000313" key="2">
    <source>
        <dbReference type="EMBL" id="MDI9242163.1"/>
    </source>
</evidence>
<dbReference type="EMBL" id="JASGBQ010000008">
    <property type="protein sequence ID" value="MDI9242163.1"/>
    <property type="molecule type" value="Genomic_DNA"/>
</dbReference>
<dbReference type="RefSeq" id="WP_216402197.1">
    <property type="nucleotide sequence ID" value="NZ_JASGBQ010000008.1"/>
</dbReference>
<evidence type="ECO:0000313" key="3">
    <source>
        <dbReference type="Proteomes" id="UP001300383"/>
    </source>
</evidence>
<reference evidence="2 3" key="1">
    <citation type="submission" date="2023-05" db="EMBL/GenBank/DDBJ databases">
        <title>[ruminococcus] sp. nov., isolated from a pig farm feces dump.</title>
        <authorList>
            <person name="Chang Y.-H."/>
        </authorList>
    </citation>
    <scope>NUCLEOTIDE SEQUENCE [LARGE SCALE GENOMIC DNA]</scope>
    <source>
        <strain evidence="2 3">YH-rum2234</strain>
    </source>
</reference>
<evidence type="ECO:0000256" key="1">
    <source>
        <dbReference type="SAM" id="MobiDB-lite"/>
    </source>
</evidence>
<organism evidence="2 3">
    <name type="scientific">Fusibacillus kribbianus</name>
    <dbReference type="NCBI Taxonomy" id="3044208"/>
    <lineage>
        <taxon>Bacteria</taxon>
        <taxon>Bacillati</taxon>
        <taxon>Bacillota</taxon>
        <taxon>Clostridia</taxon>
        <taxon>Lachnospirales</taxon>
        <taxon>Lachnospiraceae</taxon>
        <taxon>Fusibacillus</taxon>
    </lineage>
</organism>
<protein>
    <submittedName>
        <fullName evidence="2">Uncharacterized protein</fullName>
    </submittedName>
</protein>
<comment type="caution">
    <text evidence="2">The sequence shown here is derived from an EMBL/GenBank/DDBJ whole genome shotgun (WGS) entry which is preliminary data.</text>
</comment>
<feature type="compositionally biased region" description="Basic and acidic residues" evidence="1">
    <location>
        <begin position="1"/>
        <end position="10"/>
    </location>
</feature>
<sequence>MYDEPKRYENDNLYDEDTDYYDEYDTDAPDYIDEDEEDENALWDDEEDTTDEADPNESPRKKRREQVTFSSIEDEEAEEQEQAQRRLAKEQRLIDELEADAEEHPIEDDGDDTGDEQPERKLLKRELRAQALKRLEDSARTLKDYENLVAWYDRLDANRQRKERYHELYRSGDDVPLDYGAAEGGLYFPDTLNDVLSKLERKGDFVDSIFYCPYDIHELVTDGDISNILRELSEDSKFLMFLWALRQYSSVRIAAIRGQSDRNIRKVRNTMLKKIRKKLLAALTEKVQIQQPLTLLDKDFLRENGVDIENNSDA</sequence>
<gene>
    <name evidence="2" type="ORF">QJ036_06675</name>
</gene>
<name>A0AAP4BC17_9FIRM</name>
<keyword evidence="3" id="KW-1185">Reference proteome</keyword>
<feature type="compositionally biased region" description="Acidic residues" evidence="1">
    <location>
        <begin position="72"/>
        <end position="81"/>
    </location>
</feature>
<feature type="region of interest" description="Disordered" evidence="1">
    <location>
        <begin position="1"/>
        <end position="89"/>
    </location>
</feature>
<dbReference type="Proteomes" id="UP001300383">
    <property type="component" value="Unassembled WGS sequence"/>
</dbReference>
<feature type="compositionally biased region" description="Acidic residues" evidence="1">
    <location>
        <begin position="12"/>
        <end position="55"/>
    </location>
</feature>
<dbReference type="AlphaFoldDB" id="A0AAP4BC17"/>
<proteinExistence type="predicted"/>